<gene>
    <name evidence="2" type="ORF">MYAM1_000378</name>
</gene>
<dbReference type="Proteomes" id="UP001219567">
    <property type="component" value="Chromosome 1"/>
</dbReference>
<feature type="compositionally biased region" description="Polar residues" evidence="1">
    <location>
        <begin position="19"/>
        <end position="32"/>
    </location>
</feature>
<name>A0AAJ5YWH8_9BASI</name>
<evidence type="ECO:0000256" key="1">
    <source>
        <dbReference type="SAM" id="MobiDB-lite"/>
    </source>
</evidence>
<organism evidence="2 3">
    <name type="scientific">Malassezia yamatoensis</name>
    <dbReference type="NCBI Taxonomy" id="253288"/>
    <lineage>
        <taxon>Eukaryota</taxon>
        <taxon>Fungi</taxon>
        <taxon>Dikarya</taxon>
        <taxon>Basidiomycota</taxon>
        <taxon>Ustilaginomycotina</taxon>
        <taxon>Malasseziomycetes</taxon>
        <taxon>Malasseziales</taxon>
        <taxon>Malasseziaceae</taxon>
        <taxon>Malassezia</taxon>
    </lineage>
</organism>
<proteinExistence type="predicted"/>
<accession>A0AAJ5YWH8</accession>
<reference evidence="2 3" key="1">
    <citation type="submission" date="2023-03" db="EMBL/GenBank/DDBJ databases">
        <title>Mating type loci evolution in Malassezia.</title>
        <authorList>
            <person name="Coelho M.A."/>
        </authorList>
    </citation>
    <scope>NUCLEOTIDE SEQUENCE [LARGE SCALE GENOMIC DNA]</scope>
    <source>
        <strain evidence="2 3">CBS 9725</strain>
    </source>
</reference>
<sequence>MSNPPMTSEDNMEGKADSVSPSNSGTPTSKMNFSEEIPSPFSDEMGPYKLKKEDFQWHPIQPKLYLRGLWGGELYQERRSQCTDRLSLARLRFEFPVLAVRIELGHLPIPFLPSLIYKQCDYRGVEAWLDQAIVVHHPETQAEKQQSMKQRTEAIRKKLTLEPLDPSRCAKMVHIVLGENTNELAVLVYCAHAISDAHTEMMIMQKQLEFIGKIADAPNPLPATHDLHPSLLPWGEEVSRLPPCLHELYGVDITAFEPAKGVRTSGKIMRGHALRLDEGREHGHGLCTTHHTNLILSEEESKSIYRAAKSKGWTITLAVDAARHMAYVEMRRKYLEKKHPTPIPETLHTNFLMPMDGRSYFVEPYKNRDFAGDATSGFVTIMPLREPYFKRAEDEQRLYFWRGVRDLNQTQVFCKIAANLAEQYKEASTELIDVVEGITPLLMMGKLFSPEYPPNDLAPEGFSSVGIVERILKTEHTLQGYSDPLQVTDWFVGLTMSRHIFSLQFSMHLWSFKGEMHLSVIHTDHFSEEYVTKFLEVIKSCCLLFAEAYDPLKPPPPTAWDRCVAM</sequence>
<dbReference type="Gene3D" id="3.30.559.30">
    <property type="entry name" value="Nonribosomal peptide synthetase, condensation domain"/>
    <property type="match status" value="1"/>
</dbReference>
<keyword evidence="3" id="KW-1185">Reference proteome</keyword>
<protein>
    <submittedName>
        <fullName evidence="2">Uncharacterized protein</fullName>
    </submittedName>
</protein>
<evidence type="ECO:0000313" key="3">
    <source>
        <dbReference type="Proteomes" id="UP001219567"/>
    </source>
</evidence>
<feature type="region of interest" description="Disordered" evidence="1">
    <location>
        <begin position="1"/>
        <end position="40"/>
    </location>
</feature>
<evidence type="ECO:0000313" key="2">
    <source>
        <dbReference type="EMBL" id="WFC97659.1"/>
    </source>
</evidence>
<dbReference type="InterPro" id="IPR023213">
    <property type="entry name" value="CAT-like_dom_sf"/>
</dbReference>
<dbReference type="Gene3D" id="3.30.559.10">
    <property type="entry name" value="Chloramphenicol acetyltransferase-like domain"/>
    <property type="match status" value="1"/>
</dbReference>
<dbReference type="AlphaFoldDB" id="A0AAJ5YWH8"/>
<dbReference type="PANTHER" id="PTHR42034">
    <property type="entry name" value="CHROMOSOME 7, WHOLE GENOME SHOTGUN SEQUENCE-RELATED"/>
    <property type="match status" value="1"/>
</dbReference>
<dbReference type="EMBL" id="CP119943">
    <property type="protein sequence ID" value="WFC97659.1"/>
    <property type="molecule type" value="Genomic_DNA"/>
</dbReference>
<dbReference type="PANTHER" id="PTHR42034:SF1">
    <property type="entry name" value="CONDENSATION DOMAIN-CONTAINING PROTEIN"/>
    <property type="match status" value="1"/>
</dbReference>